<evidence type="ECO:0000313" key="3">
    <source>
        <dbReference type="EMBL" id="PNH11694.1"/>
    </source>
</evidence>
<name>A0A2J8AGQ4_9CHLO</name>
<accession>A0A2J8AGQ4</accession>
<reference evidence="3 4" key="1">
    <citation type="journal article" date="2017" name="Mol. Biol. Evol.">
        <title>The 4-celled Tetrabaena socialis nuclear genome reveals the essential components for genetic control of cell number at the origin of multicellularity in the volvocine lineage.</title>
        <authorList>
            <person name="Featherston J."/>
            <person name="Arakaki Y."/>
            <person name="Hanschen E.R."/>
            <person name="Ferris P.J."/>
            <person name="Michod R.E."/>
            <person name="Olson B.J.S.C."/>
            <person name="Nozaki H."/>
            <person name="Durand P.M."/>
        </authorList>
    </citation>
    <scope>NUCLEOTIDE SEQUENCE [LARGE SCALE GENOMIC DNA]</scope>
    <source>
        <strain evidence="3 4">NIES-571</strain>
    </source>
</reference>
<proteinExistence type="predicted"/>
<dbReference type="Pfam" id="PF04825">
    <property type="entry name" value="Rad21_Rec8_N"/>
    <property type="match status" value="1"/>
</dbReference>
<feature type="domain" description="Rad21/Rec8-like protein N-terminal" evidence="2">
    <location>
        <begin position="1"/>
        <end position="34"/>
    </location>
</feature>
<feature type="compositionally biased region" description="Polar residues" evidence="1">
    <location>
        <begin position="199"/>
        <end position="210"/>
    </location>
</feature>
<dbReference type="Proteomes" id="UP000236333">
    <property type="component" value="Unassembled WGS sequence"/>
</dbReference>
<keyword evidence="4" id="KW-1185">Reference proteome</keyword>
<dbReference type="OrthoDB" id="10071381at2759"/>
<evidence type="ECO:0000256" key="1">
    <source>
        <dbReference type="SAM" id="MobiDB-lite"/>
    </source>
</evidence>
<dbReference type="AlphaFoldDB" id="A0A2J8AGQ4"/>
<sequence length="267" mass="28938">MFYSSQILARKGPLGLMWMAAHMDRGLKRNQPVGNSLEEGPPEPCGEPQVDPEAEARHAAIVARWHRAYGLVVELARLGFGGEPGAFIEVDLRGGKTLPPQVERKLRRDFRGRVEVQVVDYCLTKAEGFSWDLVKALASRFSLPPLLLSDLLAVENTENFLPGSRADAPPLQPHPQGSRAAPGGVGGHRIHAHNHSLRRSSQPAANSGTAQHLAHHHNHGSMTNHNNGSTLSGLARWSQLCSGLDLLVPSPCHWAPALPPCLAPTWA</sequence>
<evidence type="ECO:0000259" key="2">
    <source>
        <dbReference type="Pfam" id="PF04825"/>
    </source>
</evidence>
<dbReference type="EMBL" id="PGGS01000024">
    <property type="protein sequence ID" value="PNH11694.1"/>
    <property type="molecule type" value="Genomic_DNA"/>
</dbReference>
<feature type="region of interest" description="Disordered" evidence="1">
    <location>
        <begin position="163"/>
        <end position="227"/>
    </location>
</feature>
<feature type="compositionally biased region" description="Basic residues" evidence="1">
    <location>
        <begin position="188"/>
        <end position="198"/>
    </location>
</feature>
<evidence type="ECO:0000313" key="4">
    <source>
        <dbReference type="Proteomes" id="UP000236333"/>
    </source>
</evidence>
<dbReference type="InterPro" id="IPR006910">
    <property type="entry name" value="Rad21_Rec8_N"/>
</dbReference>
<comment type="caution">
    <text evidence="3">The sequence shown here is derived from an EMBL/GenBank/DDBJ whole genome shotgun (WGS) entry which is preliminary data.</text>
</comment>
<protein>
    <recommendedName>
        <fullName evidence="2">Rad21/Rec8-like protein N-terminal domain-containing protein</fullName>
    </recommendedName>
</protein>
<feature type="region of interest" description="Disordered" evidence="1">
    <location>
        <begin position="29"/>
        <end position="51"/>
    </location>
</feature>
<organism evidence="3 4">
    <name type="scientific">Tetrabaena socialis</name>
    <dbReference type="NCBI Taxonomy" id="47790"/>
    <lineage>
        <taxon>Eukaryota</taxon>
        <taxon>Viridiplantae</taxon>
        <taxon>Chlorophyta</taxon>
        <taxon>core chlorophytes</taxon>
        <taxon>Chlorophyceae</taxon>
        <taxon>CS clade</taxon>
        <taxon>Chlamydomonadales</taxon>
        <taxon>Tetrabaenaceae</taxon>
        <taxon>Tetrabaena</taxon>
    </lineage>
</organism>
<gene>
    <name evidence="3" type="ORF">TSOC_001460</name>
</gene>